<dbReference type="GO" id="GO:0034039">
    <property type="term" value="F:8-oxo-7,8-dihydroguanine DNA N-glycosylase activity"/>
    <property type="evidence" value="ECO:0007669"/>
    <property type="project" value="TreeGrafter"/>
</dbReference>
<evidence type="ECO:0000256" key="6">
    <source>
        <dbReference type="ARBA" id="ARBA00022763"/>
    </source>
</evidence>
<dbReference type="PROSITE" id="PS51066">
    <property type="entry name" value="ZF_FPG_2"/>
    <property type="match status" value="1"/>
</dbReference>
<comment type="catalytic activity">
    <reaction evidence="15">
        <text>2'-deoxyribonucleotide-(2'-deoxyribose 5'-phosphate)-2'-deoxyribonucleotide-DNA = a 3'-end 2'-deoxyribonucleotide-(2,3-dehydro-2,3-deoxyribose 5'-phosphate)-DNA + a 5'-end 5'-phospho-2'-deoxyribonucleoside-DNA + H(+)</text>
        <dbReference type="Rhea" id="RHEA:66592"/>
        <dbReference type="Rhea" id="RHEA-COMP:13180"/>
        <dbReference type="Rhea" id="RHEA-COMP:16897"/>
        <dbReference type="Rhea" id="RHEA-COMP:17067"/>
        <dbReference type="ChEBI" id="CHEBI:15378"/>
        <dbReference type="ChEBI" id="CHEBI:136412"/>
        <dbReference type="ChEBI" id="CHEBI:157695"/>
        <dbReference type="ChEBI" id="CHEBI:167181"/>
        <dbReference type="EC" id="4.2.99.18"/>
    </reaction>
</comment>
<dbReference type="GO" id="GO:0140078">
    <property type="term" value="F:class I DNA-(apurinic or apyrimidinic site) endonuclease activity"/>
    <property type="evidence" value="ECO:0007669"/>
    <property type="project" value="UniProtKB-EC"/>
</dbReference>
<dbReference type="Pfam" id="PF01149">
    <property type="entry name" value="Fapy_DNA_glyco"/>
    <property type="match status" value="1"/>
</dbReference>
<evidence type="ECO:0000259" key="18">
    <source>
        <dbReference type="PROSITE" id="PS51068"/>
    </source>
</evidence>
<feature type="domain" description="Formamidopyrimidine-DNA glycosylase catalytic" evidence="18">
    <location>
        <begin position="2"/>
        <end position="114"/>
    </location>
</feature>
<evidence type="ECO:0000313" key="20">
    <source>
        <dbReference type="Proteomes" id="UP000191663"/>
    </source>
</evidence>
<keyword evidence="7 16" id="KW-0863">Zinc-finger</keyword>
<evidence type="ECO:0000256" key="14">
    <source>
        <dbReference type="ARBA" id="ARBA00023295"/>
    </source>
</evidence>
<evidence type="ECO:0000256" key="15">
    <source>
        <dbReference type="ARBA" id="ARBA00044632"/>
    </source>
</evidence>
<dbReference type="GO" id="GO:0008270">
    <property type="term" value="F:zinc ion binding"/>
    <property type="evidence" value="ECO:0007669"/>
    <property type="project" value="UniProtKB-KW"/>
</dbReference>
<keyword evidence="5" id="KW-0479">Metal-binding</keyword>
<dbReference type="PANTHER" id="PTHR22993:SF9">
    <property type="entry name" value="FORMAMIDOPYRIMIDINE-DNA GLYCOSYLASE"/>
    <property type="match status" value="1"/>
</dbReference>
<dbReference type="Gene3D" id="3.20.190.10">
    <property type="entry name" value="MutM-like, N-terminal"/>
    <property type="match status" value="1"/>
</dbReference>
<dbReference type="SUPFAM" id="SSF81624">
    <property type="entry name" value="N-terminal domain of MutM-like DNA repair proteins"/>
    <property type="match status" value="1"/>
</dbReference>
<accession>A0A1V4QFK4</accession>
<keyword evidence="12" id="KW-0456">Lyase</keyword>
<dbReference type="Gene3D" id="1.10.8.50">
    <property type="match status" value="1"/>
</dbReference>
<name>A0A1V4QFK4_UNCW3</name>
<comment type="catalytic activity">
    <reaction evidence="1">
        <text>Hydrolysis of DNA containing ring-opened 7-methylguanine residues, releasing 2,6-diamino-4-hydroxy-5-(N-methyl)formamidopyrimidine.</text>
        <dbReference type="EC" id="3.2.2.23"/>
    </reaction>
</comment>
<evidence type="ECO:0000256" key="9">
    <source>
        <dbReference type="ARBA" id="ARBA00022833"/>
    </source>
</evidence>
<protein>
    <submittedName>
        <fullName evidence="19">DNA-formamidopyrimidine glycosylase</fullName>
    </submittedName>
</protein>
<dbReference type="GO" id="GO:0003684">
    <property type="term" value="F:damaged DNA binding"/>
    <property type="evidence" value="ECO:0007669"/>
    <property type="project" value="InterPro"/>
</dbReference>
<evidence type="ECO:0000256" key="10">
    <source>
        <dbReference type="ARBA" id="ARBA00023125"/>
    </source>
</evidence>
<dbReference type="Pfam" id="PF06831">
    <property type="entry name" value="H2TH"/>
    <property type="match status" value="1"/>
</dbReference>
<evidence type="ECO:0000256" key="7">
    <source>
        <dbReference type="ARBA" id="ARBA00022771"/>
    </source>
</evidence>
<dbReference type="Pfam" id="PF06827">
    <property type="entry name" value="zf-FPG_IleRS"/>
    <property type="match status" value="1"/>
</dbReference>
<dbReference type="SMART" id="SM00898">
    <property type="entry name" value="Fapy_DNA_glyco"/>
    <property type="match status" value="1"/>
</dbReference>
<keyword evidence="8" id="KW-0378">Hydrolase</keyword>
<dbReference type="Proteomes" id="UP000191663">
    <property type="component" value="Unassembled WGS sequence"/>
</dbReference>
<dbReference type="NCBIfam" id="NF002211">
    <property type="entry name" value="PRK01103.1"/>
    <property type="match status" value="1"/>
</dbReference>
<evidence type="ECO:0000256" key="3">
    <source>
        <dbReference type="ARBA" id="ARBA00009409"/>
    </source>
</evidence>
<dbReference type="PROSITE" id="PS51068">
    <property type="entry name" value="FPG_CAT"/>
    <property type="match status" value="1"/>
</dbReference>
<dbReference type="SUPFAM" id="SSF46946">
    <property type="entry name" value="S13-like H2TH domain"/>
    <property type="match status" value="1"/>
</dbReference>
<keyword evidence="14" id="KW-0326">Glycosidase</keyword>
<dbReference type="InterPro" id="IPR012319">
    <property type="entry name" value="FPG_cat"/>
</dbReference>
<dbReference type="InterPro" id="IPR015886">
    <property type="entry name" value="H2TH_FPG"/>
</dbReference>
<dbReference type="CDD" id="cd08966">
    <property type="entry name" value="EcFpg-like_N"/>
    <property type="match status" value="1"/>
</dbReference>
<reference evidence="20" key="1">
    <citation type="submission" date="2017-01" db="EMBL/GenBank/DDBJ databases">
        <title>Novel pathways for hydrocarbon cycling and metabolic interdependencies in hydrothermal sediment communities.</title>
        <authorList>
            <person name="Dombrowski N."/>
            <person name="Seitz K."/>
            <person name="Teske A."/>
            <person name="Baker B."/>
        </authorList>
    </citation>
    <scope>NUCLEOTIDE SEQUENCE [LARGE SCALE GENOMIC DNA]</scope>
</reference>
<comment type="cofactor">
    <cofactor evidence="2">
        <name>Zn(2+)</name>
        <dbReference type="ChEBI" id="CHEBI:29105"/>
    </cofactor>
</comment>
<evidence type="ECO:0000256" key="8">
    <source>
        <dbReference type="ARBA" id="ARBA00022801"/>
    </source>
</evidence>
<comment type="caution">
    <text evidence="19">The sequence shown here is derived from an EMBL/GenBank/DDBJ whole genome shotgun (WGS) entry which is preliminary data.</text>
</comment>
<dbReference type="InterPro" id="IPR035937">
    <property type="entry name" value="FPG_N"/>
</dbReference>
<dbReference type="EMBL" id="MUKB01000036">
    <property type="protein sequence ID" value="OPX18140.1"/>
    <property type="molecule type" value="Genomic_DNA"/>
</dbReference>
<keyword evidence="9" id="KW-0862">Zinc</keyword>
<evidence type="ECO:0000256" key="5">
    <source>
        <dbReference type="ARBA" id="ARBA00022723"/>
    </source>
</evidence>
<feature type="domain" description="FPG-type" evidence="17">
    <location>
        <begin position="240"/>
        <end position="274"/>
    </location>
</feature>
<dbReference type="InterPro" id="IPR000214">
    <property type="entry name" value="Znf_DNA_glyclase/AP_lyase"/>
</dbReference>
<dbReference type="PANTHER" id="PTHR22993">
    <property type="entry name" value="FORMAMIDOPYRIMIDINE-DNA GLYCOSYLASE"/>
    <property type="match status" value="1"/>
</dbReference>
<evidence type="ECO:0000256" key="1">
    <source>
        <dbReference type="ARBA" id="ARBA00001668"/>
    </source>
</evidence>
<evidence type="ECO:0000313" key="19">
    <source>
        <dbReference type="EMBL" id="OPX18140.1"/>
    </source>
</evidence>
<evidence type="ECO:0000256" key="2">
    <source>
        <dbReference type="ARBA" id="ARBA00001947"/>
    </source>
</evidence>
<dbReference type="InterPro" id="IPR020629">
    <property type="entry name" value="FPG_Glyclase"/>
</dbReference>
<organism evidence="19 20">
    <name type="scientific">candidate division WOR-3 bacterium 4484_100</name>
    <dbReference type="NCBI Taxonomy" id="1936077"/>
    <lineage>
        <taxon>Bacteria</taxon>
        <taxon>Bacteria division WOR-3</taxon>
    </lineage>
</organism>
<dbReference type="SMART" id="SM01232">
    <property type="entry name" value="H2TH"/>
    <property type="match status" value="1"/>
</dbReference>
<dbReference type="PROSITE" id="PS01242">
    <property type="entry name" value="ZF_FPG_1"/>
    <property type="match status" value="1"/>
</dbReference>
<keyword evidence="13" id="KW-0511">Multifunctional enzyme</keyword>
<sequence length="274" mass="32352">MPELPEVETIRRELKAQFINQTIIRCKVLRKDIVGYPDHKRFCLMLDNTVVHDVQRKGKYLIINLDGGKRLIFHLRLSGSITLARPKDPPERFTRIILETKKLQVFFNEPRALGRVYLLRKDERPDCLKGFFDLGYEPISPEFDFRYFKNILKQRKARIKSILLDQHYCAGVGNIYSDEALFHARIRPMRRAYTLNTEEIFRLLLSLKRVLNQGIKNFGTTVSDYQRTNGRKGNFQKFLYVYAREGEPCRICGTKIRLKKISNRSTRYCPKCQK</sequence>
<dbReference type="InterPro" id="IPR010979">
    <property type="entry name" value="Ribosomal_uS13-like_H2TH"/>
</dbReference>
<keyword evidence="6" id="KW-0227">DNA damage</keyword>
<keyword evidence="10" id="KW-0238">DNA-binding</keyword>
<dbReference type="InterPro" id="IPR010663">
    <property type="entry name" value="Znf_FPG/IleRS"/>
</dbReference>
<comment type="subunit">
    <text evidence="4">Monomer.</text>
</comment>
<gene>
    <name evidence="19" type="ORF">BXT86_02765</name>
</gene>
<dbReference type="AlphaFoldDB" id="A0A1V4QFK4"/>
<evidence type="ECO:0000256" key="11">
    <source>
        <dbReference type="ARBA" id="ARBA00023204"/>
    </source>
</evidence>
<evidence type="ECO:0000256" key="12">
    <source>
        <dbReference type="ARBA" id="ARBA00023239"/>
    </source>
</evidence>
<evidence type="ECO:0000259" key="17">
    <source>
        <dbReference type="PROSITE" id="PS51066"/>
    </source>
</evidence>
<dbReference type="FunFam" id="1.10.8.50:FF:000003">
    <property type="entry name" value="Formamidopyrimidine-DNA glycosylase"/>
    <property type="match status" value="1"/>
</dbReference>
<dbReference type="GO" id="GO:0006284">
    <property type="term" value="P:base-excision repair"/>
    <property type="evidence" value="ECO:0007669"/>
    <property type="project" value="InterPro"/>
</dbReference>
<dbReference type="InterPro" id="IPR015887">
    <property type="entry name" value="DNA_glyclase_Znf_dom_DNA_BS"/>
</dbReference>
<evidence type="ECO:0000256" key="16">
    <source>
        <dbReference type="PROSITE-ProRule" id="PRU00391"/>
    </source>
</evidence>
<dbReference type="SUPFAM" id="SSF57716">
    <property type="entry name" value="Glucocorticoid receptor-like (DNA-binding domain)"/>
    <property type="match status" value="1"/>
</dbReference>
<evidence type="ECO:0000256" key="4">
    <source>
        <dbReference type="ARBA" id="ARBA00011245"/>
    </source>
</evidence>
<dbReference type="NCBIfam" id="TIGR00577">
    <property type="entry name" value="fpg"/>
    <property type="match status" value="1"/>
</dbReference>
<evidence type="ECO:0000256" key="13">
    <source>
        <dbReference type="ARBA" id="ARBA00023268"/>
    </source>
</evidence>
<comment type="similarity">
    <text evidence="3">Belongs to the FPG family.</text>
</comment>
<keyword evidence="11" id="KW-0234">DNA repair</keyword>
<proteinExistence type="inferred from homology"/>